<evidence type="ECO:0000313" key="3">
    <source>
        <dbReference type="Proteomes" id="UP001519331"/>
    </source>
</evidence>
<gene>
    <name evidence="2" type="ORF">JOF45_001006</name>
</gene>
<evidence type="ECO:0008006" key="4">
    <source>
        <dbReference type="Google" id="ProtNLM"/>
    </source>
</evidence>
<evidence type="ECO:0000256" key="1">
    <source>
        <dbReference type="SAM" id="MobiDB-lite"/>
    </source>
</evidence>
<comment type="caution">
    <text evidence="2">The sequence shown here is derived from an EMBL/GenBank/DDBJ whole genome shotgun (WGS) entry which is preliminary data.</text>
</comment>
<dbReference type="Proteomes" id="UP001519331">
    <property type="component" value="Unassembled WGS sequence"/>
</dbReference>
<organism evidence="2 3">
    <name type="scientific">Nesterenkonia lacusekhoensis</name>
    <dbReference type="NCBI Taxonomy" id="150832"/>
    <lineage>
        <taxon>Bacteria</taxon>
        <taxon>Bacillati</taxon>
        <taxon>Actinomycetota</taxon>
        <taxon>Actinomycetes</taxon>
        <taxon>Micrococcales</taxon>
        <taxon>Micrococcaceae</taxon>
        <taxon>Nesterenkonia</taxon>
    </lineage>
</organism>
<accession>A0ABS4T0L3</accession>
<sequence>MNPAQPDAAHPFLISRREPEGTHTGSQYGRELRRGRLLKLRRGVYIPVDIWAASHPSERFSLTAAAAAFQLEEPIFCRETALHLHGLPLMQTPPDVQVRAAARHQARKLKQPSMTGTLSAREFSALFDRGRPERPAGLGPHAFRGFGTHMISPTTAPDPASPLPTSAHGVSLLTEPLTRAVPDAVGRMRFPAGVVVLDAALRDGGSRPALTQQQFQEGAAALQWTRRRRHLWETALAFTDPASESPGESLARAQFAALGFAPPRLQVTITADGRRYRVDFLWEEAGVIGEFDGWMKYRQEGHHALREEKVREDDLRRLGYGFMRCYWEDLHDLRKLERKLLRAGVPRISS</sequence>
<keyword evidence="3" id="KW-1185">Reference proteome</keyword>
<dbReference type="EMBL" id="JAGINX010000001">
    <property type="protein sequence ID" value="MBP2317987.1"/>
    <property type="molecule type" value="Genomic_DNA"/>
</dbReference>
<protein>
    <recommendedName>
        <fullName evidence="4">Transcriptional regulator, AbiEi antitoxin, Type IV TA system</fullName>
    </recommendedName>
</protein>
<name>A0ABS4T0L3_9MICC</name>
<reference evidence="2 3" key="1">
    <citation type="submission" date="2021-03" db="EMBL/GenBank/DDBJ databases">
        <title>Sequencing the genomes of 1000 actinobacteria strains.</title>
        <authorList>
            <person name="Klenk H.-P."/>
        </authorList>
    </citation>
    <scope>NUCLEOTIDE SEQUENCE [LARGE SCALE GENOMIC DNA]</scope>
    <source>
        <strain evidence="2 3">DSM 12544</strain>
    </source>
</reference>
<feature type="region of interest" description="Disordered" evidence="1">
    <location>
        <begin position="1"/>
        <end position="29"/>
    </location>
</feature>
<proteinExistence type="predicted"/>
<evidence type="ECO:0000313" key="2">
    <source>
        <dbReference type="EMBL" id="MBP2317987.1"/>
    </source>
</evidence>